<dbReference type="Proteomes" id="UP000054324">
    <property type="component" value="Unassembled WGS sequence"/>
</dbReference>
<evidence type="ECO:0000313" key="2">
    <source>
        <dbReference type="Proteomes" id="UP000054324"/>
    </source>
</evidence>
<dbReference type="RefSeq" id="XP_009176097.1">
    <property type="nucleotide sequence ID" value="XM_009177833.1"/>
</dbReference>
<dbReference type="EMBL" id="KL597086">
    <property type="protein sequence ID" value="KER20149.1"/>
    <property type="molecule type" value="Genomic_DNA"/>
</dbReference>
<keyword evidence="2" id="KW-1185">Reference proteome</keyword>
<proteinExistence type="predicted"/>
<reference evidence="1 2" key="1">
    <citation type="submission" date="2013-11" db="EMBL/GenBank/DDBJ databases">
        <title>Opisthorchis viverrini - life in the bile duct.</title>
        <authorList>
            <person name="Young N.D."/>
            <person name="Nagarajan N."/>
            <person name="Lin S.J."/>
            <person name="Korhonen P.K."/>
            <person name="Jex A.R."/>
            <person name="Hall R.S."/>
            <person name="Safavi-Hemami H."/>
            <person name="Kaewkong W."/>
            <person name="Bertrand D."/>
            <person name="Gao S."/>
            <person name="Seet Q."/>
            <person name="Wongkham S."/>
            <person name="Teh B.T."/>
            <person name="Wongkham C."/>
            <person name="Intapan P.M."/>
            <person name="Maleewong W."/>
            <person name="Yang X."/>
            <person name="Hu M."/>
            <person name="Wang Z."/>
            <person name="Hofmann A."/>
            <person name="Sternberg P.W."/>
            <person name="Tan P."/>
            <person name="Wang J."/>
            <person name="Gasser R.B."/>
        </authorList>
    </citation>
    <scope>NUCLEOTIDE SEQUENCE [LARGE SCALE GENOMIC DNA]</scope>
</reference>
<protein>
    <submittedName>
        <fullName evidence="1">Uncharacterized protein</fullName>
    </submittedName>
</protein>
<organism evidence="1 2">
    <name type="scientific">Opisthorchis viverrini</name>
    <name type="common">Southeast Asian liver fluke</name>
    <dbReference type="NCBI Taxonomy" id="6198"/>
    <lineage>
        <taxon>Eukaryota</taxon>
        <taxon>Metazoa</taxon>
        <taxon>Spiralia</taxon>
        <taxon>Lophotrochozoa</taxon>
        <taxon>Platyhelminthes</taxon>
        <taxon>Trematoda</taxon>
        <taxon>Digenea</taxon>
        <taxon>Opisthorchiida</taxon>
        <taxon>Opisthorchiata</taxon>
        <taxon>Opisthorchiidae</taxon>
        <taxon>Opisthorchis</taxon>
    </lineage>
</organism>
<name>A0A074ZYC5_OPIVI</name>
<dbReference type="OrthoDB" id="427711at2759"/>
<evidence type="ECO:0000313" key="1">
    <source>
        <dbReference type="EMBL" id="KER20149.1"/>
    </source>
</evidence>
<gene>
    <name evidence="1" type="ORF">T265_11232</name>
</gene>
<sequence>MPHTSVEVVGSAATIELKTGVGFVFKDENDFVCVLQTDKIPTGDNLNTEILRTFQRSPHYFINDEDEQEWRERTYLSDTTFCGEAFGELIMQFHAHKQLVSLVKCAGFNLDKFSPSPHPTDSSPLVGPALGTDESVRLASFLRATSARHMVPTSSGISKSISKPRHQVYLTPFNVRTLKQAGQQTALAHTGLA</sequence>
<dbReference type="GeneID" id="20325400"/>
<dbReference type="CTD" id="20325400"/>
<dbReference type="STRING" id="6198.A0A074ZYC5"/>
<dbReference type="AlphaFoldDB" id="A0A074ZYC5"/>
<accession>A0A074ZYC5</accession>
<dbReference type="KEGG" id="ovi:T265_11232"/>